<reference evidence="2" key="1">
    <citation type="submission" date="2022-07" db="EMBL/GenBank/DDBJ databases">
        <title>The genome of Lyophyllum shimeji provides insight into the initial evolution of ectomycorrhizal fungal genome.</title>
        <authorList>
            <person name="Kobayashi Y."/>
            <person name="Shibata T."/>
            <person name="Hirakawa H."/>
            <person name="Shigenobu S."/>
            <person name="Nishiyama T."/>
            <person name="Yamada A."/>
            <person name="Hasebe M."/>
            <person name="Kawaguchi M."/>
        </authorList>
    </citation>
    <scope>NUCLEOTIDE SEQUENCE</scope>
    <source>
        <strain evidence="2">AT787</strain>
    </source>
</reference>
<evidence type="ECO:0000256" key="1">
    <source>
        <dbReference type="SAM" id="MobiDB-lite"/>
    </source>
</evidence>
<name>A0A9P3UTJ2_LYOSH</name>
<evidence type="ECO:0000313" key="3">
    <source>
        <dbReference type="Proteomes" id="UP001063166"/>
    </source>
</evidence>
<protein>
    <submittedName>
        <fullName evidence="2">Uncharacterized protein</fullName>
    </submittedName>
</protein>
<comment type="caution">
    <text evidence="2">The sequence shown here is derived from an EMBL/GenBank/DDBJ whole genome shotgun (WGS) entry which is preliminary data.</text>
</comment>
<keyword evidence="3" id="KW-1185">Reference proteome</keyword>
<dbReference type="AlphaFoldDB" id="A0A9P3UTJ2"/>
<dbReference type="Proteomes" id="UP001063166">
    <property type="component" value="Unassembled WGS sequence"/>
</dbReference>
<gene>
    <name evidence="2" type="ORF">LshimejAT787_1601770</name>
</gene>
<dbReference type="EMBL" id="BRPK01000016">
    <property type="protein sequence ID" value="GLB44247.1"/>
    <property type="molecule type" value="Genomic_DNA"/>
</dbReference>
<organism evidence="2 3">
    <name type="scientific">Lyophyllum shimeji</name>
    <name type="common">Hon-shimeji</name>
    <name type="synonym">Tricholoma shimeji</name>
    <dbReference type="NCBI Taxonomy" id="47721"/>
    <lineage>
        <taxon>Eukaryota</taxon>
        <taxon>Fungi</taxon>
        <taxon>Dikarya</taxon>
        <taxon>Basidiomycota</taxon>
        <taxon>Agaricomycotina</taxon>
        <taxon>Agaricomycetes</taxon>
        <taxon>Agaricomycetidae</taxon>
        <taxon>Agaricales</taxon>
        <taxon>Tricholomatineae</taxon>
        <taxon>Lyophyllaceae</taxon>
        <taxon>Lyophyllum</taxon>
    </lineage>
</organism>
<evidence type="ECO:0000313" key="2">
    <source>
        <dbReference type="EMBL" id="GLB44247.1"/>
    </source>
</evidence>
<feature type="region of interest" description="Disordered" evidence="1">
    <location>
        <begin position="1"/>
        <end position="35"/>
    </location>
</feature>
<sequence length="108" mass="11437">MYPQITRESRTKSGYNESFDCPLGTLHPRNLPPPHQKSLAVRVLPQAIQLYAQPARDPSSSSSSSSSELKIKIIDQLPVSANASTALKLVQPTLSLPGPSAGVAGSSL</sequence>
<proteinExistence type="predicted"/>
<accession>A0A9P3UTJ2</accession>